<evidence type="ECO:0000313" key="2">
    <source>
        <dbReference type="EMBL" id="ESN94838.1"/>
    </source>
</evidence>
<evidence type="ECO:0000313" key="4">
    <source>
        <dbReference type="Proteomes" id="UP000015101"/>
    </source>
</evidence>
<reference evidence="2 4" key="2">
    <citation type="journal article" date="2013" name="Nature">
        <title>Insights into bilaterian evolution from three spiralian genomes.</title>
        <authorList>
            <person name="Simakov O."/>
            <person name="Marletaz F."/>
            <person name="Cho S.J."/>
            <person name="Edsinger-Gonzales E."/>
            <person name="Havlak P."/>
            <person name="Hellsten U."/>
            <person name="Kuo D.H."/>
            <person name="Larsson T."/>
            <person name="Lv J."/>
            <person name="Arendt D."/>
            <person name="Savage R."/>
            <person name="Osoegawa K."/>
            <person name="de Jong P."/>
            <person name="Grimwood J."/>
            <person name="Chapman J.A."/>
            <person name="Shapiro H."/>
            <person name="Aerts A."/>
            <person name="Otillar R.P."/>
            <person name="Terry A.Y."/>
            <person name="Boore J.L."/>
            <person name="Grigoriev I.V."/>
            <person name="Lindberg D.R."/>
            <person name="Seaver E.C."/>
            <person name="Weisblat D.A."/>
            <person name="Putnam N.H."/>
            <person name="Rokhsar D.S."/>
        </authorList>
    </citation>
    <scope>NUCLEOTIDE SEQUENCE</scope>
</reference>
<feature type="compositionally biased region" description="Polar residues" evidence="1">
    <location>
        <begin position="485"/>
        <end position="499"/>
    </location>
</feature>
<feature type="compositionally biased region" description="Basic and acidic residues" evidence="1">
    <location>
        <begin position="500"/>
        <end position="511"/>
    </location>
</feature>
<sequence>MTSRMDRYSRNSTPPSLQYVGKHLMNGHLALQMQQQAMDPTCLMPSLLRASSLRAAPKDSSPFCLPMNSQNKQYGQERPYESHQPHQPHAAQTSQQLHKQNHKDLKYSDKSTNVGMAKQPVLTSSSSLLSSIPMQHNNMFSLPPTSFSNRTGNIEHSLNSSFKKSFDYRQALQNLMPHQFLQQQLQQRHHPQQLLQRQQLQFKQNQLQAHSNNFKMLNSSIRQHLQQPQTLYSANQQTIYREETKFYNNQPQQIETFRKKVGRPRLSEEMKLRNKNNKLKLKKQEIKMRHQLKPYSPQNLSTCSSKMLVDVPGKQLLHNQPRDYLIQNQQEKYKTPKKYEKMSSRNKLLSIAKKRIVSGKFGVLNCLKLYRKCKKDLKLKKFFQTNSSAPSMPATNANNQIPVYQKNFNRVYKTLVNFDPTKTSKSGKHISSQTSLQKKMYPFKMISPGYSNNADYFNTNDAKYQKFVTNNKKLNCDVQTRDVNIPKTSAHTNKSGTMNSHDDTNSSKKSEQSQVIEPKPNVIPQFFNAGSAAVVEDGSPKNKTFEMTNASLPAKKRKWLHVETTEKPLLHSTGCNSAVRNGTTNNNINRSIGNDIKNSNNNNADFKKAKNEINQASMYRITRLARMNVWNCLKLMATAV</sequence>
<dbReference type="GeneID" id="20207492"/>
<dbReference type="CTD" id="20207492"/>
<evidence type="ECO:0000256" key="1">
    <source>
        <dbReference type="SAM" id="MobiDB-lite"/>
    </source>
</evidence>
<accession>T1FF93</accession>
<dbReference type="KEGG" id="hro:HELRODRAFT_179928"/>
<feature type="region of interest" description="Disordered" evidence="1">
    <location>
        <begin position="485"/>
        <end position="518"/>
    </location>
</feature>
<dbReference type="AlphaFoldDB" id="T1FF93"/>
<dbReference type="RefSeq" id="XP_009026975.1">
    <property type="nucleotide sequence ID" value="XM_009028727.1"/>
</dbReference>
<dbReference type="Proteomes" id="UP000015101">
    <property type="component" value="Unassembled WGS sequence"/>
</dbReference>
<dbReference type="HOGENOM" id="CLU_427796_0_0_1"/>
<proteinExistence type="predicted"/>
<gene>
    <name evidence="3" type="primary">20207492</name>
    <name evidence="2" type="ORF">HELRODRAFT_179928</name>
</gene>
<name>T1FF93_HELRO</name>
<dbReference type="EnsemblMetazoa" id="HelroT179928">
    <property type="protein sequence ID" value="HelroP179928"/>
    <property type="gene ID" value="HelroG179928"/>
</dbReference>
<evidence type="ECO:0000313" key="3">
    <source>
        <dbReference type="EnsemblMetazoa" id="HelroP179928"/>
    </source>
</evidence>
<dbReference type="InParanoid" id="T1FF93"/>
<reference evidence="3" key="3">
    <citation type="submission" date="2015-06" db="UniProtKB">
        <authorList>
            <consortium name="EnsemblMetazoa"/>
        </authorList>
    </citation>
    <scope>IDENTIFICATION</scope>
</reference>
<protein>
    <submittedName>
        <fullName evidence="2 3">Uncharacterized protein</fullName>
    </submittedName>
</protein>
<dbReference type="EMBL" id="KB097558">
    <property type="protein sequence ID" value="ESN94838.1"/>
    <property type="molecule type" value="Genomic_DNA"/>
</dbReference>
<reference evidence="4" key="1">
    <citation type="submission" date="2012-12" db="EMBL/GenBank/DDBJ databases">
        <authorList>
            <person name="Hellsten U."/>
            <person name="Grimwood J."/>
            <person name="Chapman J.A."/>
            <person name="Shapiro H."/>
            <person name="Aerts A."/>
            <person name="Otillar R.P."/>
            <person name="Terry A.Y."/>
            <person name="Boore J.L."/>
            <person name="Simakov O."/>
            <person name="Marletaz F."/>
            <person name="Cho S.-J."/>
            <person name="Edsinger-Gonzales E."/>
            <person name="Havlak P."/>
            <person name="Kuo D.-H."/>
            <person name="Larsson T."/>
            <person name="Lv J."/>
            <person name="Arendt D."/>
            <person name="Savage R."/>
            <person name="Osoegawa K."/>
            <person name="de Jong P."/>
            <person name="Lindberg D.R."/>
            <person name="Seaver E.C."/>
            <person name="Weisblat D.A."/>
            <person name="Putnam N.H."/>
            <person name="Grigoriev I.V."/>
            <person name="Rokhsar D.S."/>
        </authorList>
    </citation>
    <scope>NUCLEOTIDE SEQUENCE</scope>
</reference>
<feature type="region of interest" description="Disordered" evidence="1">
    <location>
        <begin position="57"/>
        <end position="105"/>
    </location>
</feature>
<keyword evidence="4" id="KW-1185">Reference proteome</keyword>
<organism evidence="3 4">
    <name type="scientific">Helobdella robusta</name>
    <name type="common">Californian leech</name>
    <dbReference type="NCBI Taxonomy" id="6412"/>
    <lineage>
        <taxon>Eukaryota</taxon>
        <taxon>Metazoa</taxon>
        <taxon>Spiralia</taxon>
        <taxon>Lophotrochozoa</taxon>
        <taxon>Annelida</taxon>
        <taxon>Clitellata</taxon>
        <taxon>Hirudinea</taxon>
        <taxon>Rhynchobdellida</taxon>
        <taxon>Glossiphoniidae</taxon>
        <taxon>Helobdella</taxon>
    </lineage>
</organism>
<dbReference type="EMBL" id="AMQM01007043">
    <property type="status" value="NOT_ANNOTATED_CDS"/>
    <property type="molecule type" value="Genomic_DNA"/>
</dbReference>